<protein>
    <recommendedName>
        <fullName evidence="5">S-adenosylmethionine-dependent methyltransferase-like protein</fullName>
    </recommendedName>
</protein>
<evidence type="ECO:0000313" key="4">
    <source>
        <dbReference type="Proteomes" id="UP001270362"/>
    </source>
</evidence>
<feature type="compositionally biased region" description="Polar residues" evidence="2">
    <location>
        <begin position="347"/>
        <end position="363"/>
    </location>
</feature>
<evidence type="ECO:0000313" key="3">
    <source>
        <dbReference type="EMBL" id="KAK3692243.1"/>
    </source>
</evidence>
<evidence type="ECO:0000256" key="1">
    <source>
        <dbReference type="SAM" id="Coils"/>
    </source>
</evidence>
<feature type="compositionally biased region" description="Basic and acidic residues" evidence="2">
    <location>
        <begin position="551"/>
        <end position="561"/>
    </location>
</feature>
<feature type="compositionally biased region" description="Low complexity" evidence="2">
    <location>
        <begin position="67"/>
        <end position="78"/>
    </location>
</feature>
<dbReference type="AlphaFoldDB" id="A0AAE1CFF1"/>
<gene>
    <name evidence="3" type="ORF">B0T22DRAFT_8107</name>
</gene>
<feature type="region of interest" description="Disordered" evidence="2">
    <location>
        <begin position="1"/>
        <end position="636"/>
    </location>
</feature>
<reference evidence="3" key="2">
    <citation type="submission" date="2023-06" db="EMBL/GenBank/DDBJ databases">
        <authorList>
            <consortium name="Lawrence Berkeley National Laboratory"/>
            <person name="Haridas S."/>
            <person name="Hensen N."/>
            <person name="Bonometti L."/>
            <person name="Westerberg I."/>
            <person name="Brannstrom I.O."/>
            <person name="Guillou S."/>
            <person name="Cros-Aarteil S."/>
            <person name="Calhoun S."/>
            <person name="Kuo A."/>
            <person name="Mondo S."/>
            <person name="Pangilinan J."/>
            <person name="Riley R."/>
            <person name="Labutti K."/>
            <person name="Andreopoulos B."/>
            <person name="Lipzen A."/>
            <person name="Chen C."/>
            <person name="Yanf M."/>
            <person name="Daum C."/>
            <person name="Ng V."/>
            <person name="Clum A."/>
            <person name="Steindorff A."/>
            <person name="Ohm R."/>
            <person name="Martin F."/>
            <person name="Silar P."/>
            <person name="Natvig D."/>
            <person name="Lalanne C."/>
            <person name="Gautier V."/>
            <person name="Ament-Velasquez S.L."/>
            <person name="Kruys A."/>
            <person name="Hutchinson M.I."/>
            <person name="Powell A.J."/>
            <person name="Barry K."/>
            <person name="Miller A.N."/>
            <person name="Grigoriev I.V."/>
            <person name="Debuchy R."/>
            <person name="Gladieux P."/>
            <person name="Thoren M.H."/>
            <person name="Johannesson H."/>
        </authorList>
    </citation>
    <scope>NUCLEOTIDE SEQUENCE</scope>
    <source>
        <strain evidence="3">CBS 314.62</strain>
    </source>
</reference>
<sequence>MPSMFYRTGKNNRSQHNLVGSTAAEDSSSSLTPASASASASAAAASPSPSLDAGGANPSSSALHNPVFSSSESFQVESGTGRTNHPQPQQQQQPPSQPLPQPQPPPPPPHLANIYNTTAAARNPAQLQHSNTVTGVLDQRHRDPDFADQVARSQSQRYPISHVLPTLNQQQQQLQQQQQQQQQQLHHQHQQQLSPGASSIEDLPNTLHISSPIALQSSPGVGQHQQQQLHQQHHQQQLQQQQLQQQQQQQQQQLQLQQPPPPPPKTKQSTRRLIKNILSGSSSSKAADPHQHVSQNSYTNTPPDLARRSSKRASNPPPPPTIRTGVSQLSLDQHPDWQAHPLPTQPSPLQGTGEFQETYTVNTPDPELHRQNPHDIQHHSTIRPVPSDQESSPYSADDVGYHHHHQGHIQVQGHISPDHQHQHQQYAQAIGQPAFDSSQQQQQQQQQQYQFANPQQVQYQTGNQPLITGHLSNPQQPNAETISQLSRESPATDSDRRSATSIQPPQGSPAISYSHQTQEQPVHQNSSPAQVQNPQQQTMGPPSGGPPPPRRSQETTEKGMRDQVQPPPGLPPSYRQSQQPNMNPLPQPPPSAGGSNTGYRQTNPPDRQHLEGGQPDIQGRNSPQPSTSDRGGDDPEKAFKELLTKYKNVKRLYFDGKKEIEQLSSQVEQLQNAIANQRMSQSRTSLDDSEYATRFNRLNGAITNLSFNIRKDWSTLPSWIAPFVSHDALKTGKQEMTAVGRAIIIRWVVDSIFNCCFHPGLEPELSKQLKTIERNIRNFSYTISSQEEYDALTSKVVSWRMATLEGLSDVLRSGESVTHKNVFTQGATDALTNMLFQHLSNPPPAGVDGSASMIVELAVGIASNLPLESRDVAIVYPHPGDQIQPELMEIEKTSLPALESRSSDVSESGTAEDGAKDAKDRRGDKARPGMLNTILGGSSGPSSRKGSIVDASGSSTAPPATPLPSKDPAKVRFAGFVGVEVRGRHVLVRAPVWTLG</sequence>
<reference evidence="3" key="1">
    <citation type="journal article" date="2023" name="Mol. Phylogenet. Evol.">
        <title>Genome-scale phylogeny and comparative genomics of the fungal order Sordariales.</title>
        <authorList>
            <person name="Hensen N."/>
            <person name="Bonometti L."/>
            <person name="Westerberg I."/>
            <person name="Brannstrom I.O."/>
            <person name="Guillou S."/>
            <person name="Cros-Aarteil S."/>
            <person name="Calhoun S."/>
            <person name="Haridas S."/>
            <person name="Kuo A."/>
            <person name="Mondo S."/>
            <person name="Pangilinan J."/>
            <person name="Riley R."/>
            <person name="LaButti K."/>
            <person name="Andreopoulos B."/>
            <person name="Lipzen A."/>
            <person name="Chen C."/>
            <person name="Yan M."/>
            <person name="Daum C."/>
            <person name="Ng V."/>
            <person name="Clum A."/>
            <person name="Steindorff A."/>
            <person name="Ohm R.A."/>
            <person name="Martin F."/>
            <person name="Silar P."/>
            <person name="Natvig D.O."/>
            <person name="Lalanne C."/>
            <person name="Gautier V."/>
            <person name="Ament-Velasquez S.L."/>
            <person name="Kruys A."/>
            <person name="Hutchinson M.I."/>
            <person name="Powell A.J."/>
            <person name="Barry K."/>
            <person name="Miller A.N."/>
            <person name="Grigoriev I.V."/>
            <person name="Debuchy R."/>
            <person name="Gladieux P."/>
            <person name="Hiltunen Thoren M."/>
            <person name="Johannesson H."/>
        </authorList>
    </citation>
    <scope>NUCLEOTIDE SEQUENCE</scope>
    <source>
        <strain evidence="3">CBS 314.62</strain>
    </source>
</reference>
<feature type="compositionally biased region" description="Polar residues" evidence="2">
    <location>
        <begin position="114"/>
        <end position="134"/>
    </location>
</feature>
<feature type="coiled-coil region" evidence="1">
    <location>
        <begin position="653"/>
        <end position="680"/>
    </location>
</feature>
<name>A0AAE1CFF1_9PEZI</name>
<feature type="compositionally biased region" description="Low complexity" evidence="2">
    <location>
        <begin position="940"/>
        <end position="958"/>
    </location>
</feature>
<feature type="compositionally biased region" description="Polar residues" evidence="2">
    <location>
        <begin position="292"/>
        <end position="302"/>
    </location>
</feature>
<evidence type="ECO:0008006" key="5">
    <source>
        <dbReference type="Google" id="ProtNLM"/>
    </source>
</evidence>
<feature type="compositionally biased region" description="Basic and acidic residues" evidence="2">
    <location>
        <begin position="366"/>
        <end position="378"/>
    </location>
</feature>
<dbReference type="Proteomes" id="UP001270362">
    <property type="component" value="Unassembled WGS sequence"/>
</dbReference>
<feature type="compositionally biased region" description="Polar residues" evidence="2">
    <location>
        <begin position="619"/>
        <end position="629"/>
    </location>
</feature>
<feature type="compositionally biased region" description="Basic and acidic residues" evidence="2">
    <location>
        <begin position="913"/>
        <end position="927"/>
    </location>
</feature>
<feature type="compositionally biased region" description="Polar residues" evidence="2">
    <location>
        <begin position="461"/>
        <end position="492"/>
    </location>
</feature>
<feature type="compositionally biased region" description="Polar residues" evidence="2">
    <location>
        <begin position="499"/>
        <end position="539"/>
    </location>
</feature>
<feature type="compositionally biased region" description="Low complexity" evidence="2">
    <location>
        <begin position="432"/>
        <end position="460"/>
    </location>
</feature>
<organism evidence="3 4">
    <name type="scientific">Podospora appendiculata</name>
    <dbReference type="NCBI Taxonomy" id="314037"/>
    <lineage>
        <taxon>Eukaryota</taxon>
        <taxon>Fungi</taxon>
        <taxon>Dikarya</taxon>
        <taxon>Ascomycota</taxon>
        <taxon>Pezizomycotina</taxon>
        <taxon>Sordariomycetes</taxon>
        <taxon>Sordariomycetidae</taxon>
        <taxon>Sordariales</taxon>
        <taxon>Podosporaceae</taxon>
        <taxon>Podospora</taxon>
    </lineage>
</organism>
<keyword evidence="4" id="KW-1185">Reference proteome</keyword>
<accession>A0AAE1CFF1</accession>
<feature type="compositionally biased region" description="Low complexity" evidence="2">
    <location>
        <begin position="24"/>
        <end position="56"/>
    </location>
</feature>
<feature type="region of interest" description="Disordered" evidence="2">
    <location>
        <begin position="896"/>
        <end position="968"/>
    </location>
</feature>
<feature type="compositionally biased region" description="Polar residues" evidence="2">
    <location>
        <begin position="9"/>
        <end position="20"/>
    </location>
</feature>
<evidence type="ECO:0000256" key="2">
    <source>
        <dbReference type="SAM" id="MobiDB-lite"/>
    </source>
</evidence>
<feature type="compositionally biased region" description="Polar residues" evidence="2">
    <location>
        <begin position="593"/>
        <end position="605"/>
    </location>
</feature>
<feature type="compositionally biased region" description="Polar residues" evidence="2">
    <location>
        <begin position="207"/>
        <end position="220"/>
    </location>
</feature>
<keyword evidence="1" id="KW-0175">Coiled coil</keyword>
<feature type="compositionally biased region" description="Low complexity" evidence="2">
    <location>
        <begin position="223"/>
        <end position="257"/>
    </location>
</feature>
<proteinExistence type="predicted"/>
<feature type="compositionally biased region" description="Pro residues" evidence="2">
    <location>
        <begin position="95"/>
        <end position="110"/>
    </location>
</feature>
<dbReference type="EMBL" id="JAULSO010000001">
    <property type="protein sequence ID" value="KAK3692243.1"/>
    <property type="molecule type" value="Genomic_DNA"/>
</dbReference>
<feature type="compositionally biased region" description="Low complexity" evidence="2">
    <location>
        <begin position="169"/>
        <end position="193"/>
    </location>
</feature>
<comment type="caution">
    <text evidence="3">The sequence shown here is derived from an EMBL/GenBank/DDBJ whole genome shotgun (WGS) entry which is preliminary data.</text>
</comment>